<dbReference type="OrthoDB" id="16820at2759"/>
<dbReference type="GO" id="GO:0071949">
    <property type="term" value="F:FAD binding"/>
    <property type="evidence" value="ECO:0007669"/>
    <property type="project" value="InterPro"/>
</dbReference>
<keyword evidence="5" id="KW-0503">Monooxygenase</keyword>
<evidence type="ECO:0000259" key="6">
    <source>
        <dbReference type="Pfam" id="PF00890"/>
    </source>
</evidence>
<evidence type="ECO:0000256" key="4">
    <source>
        <dbReference type="ARBA" id="ARBA00023002"/>
    </source>
</evidence>
<reference evidence="9" key="1">
    <citation type="journal article" date="2017" name="Nat. Microbiol.">
        <title>Global analysis of biosynthetic gene clusters reveals vast potential of secondary metabolite production in Penicillium species.</title>
        <authorList>
            <person name="Nielsen J.C."/>
            <person name="Grijseels S."/>
            <person name="Prigent S."/>
            <person name="Ji B."/>
            <person name="Dainat J."/>
            <person name="Nielsen K.F."/>
            <person name="Frisvad J.C."/>
            <person name="Workman M."/>
            <person name="Nielsen J."/>
        </authorList>
    </citation>
    <scope>NUCLEOTIDE SEQUENCE [LARGE SCALE GENOMIC DNA]</scope>
    <source>
        <strain evidence="9">IBT 24891</strain>
    </source>
</reference>
<accession>A0A1V6T2C2</accession>
<dbReference type="PANTHER" id="PTHR13789:SF187">
    <property type="entry name" value="MONOOXYGENASE"/>
    <property type="match status" value="1"/>
</dbReference>
<comment type="similarity">
    <text evidence="1">Belongs to the paxM FAD-dependent monooxygenase family.</text>
</comment>
<protein>
    <recommendedName>
        <fullName evidence="10">FAD-binding domain-containing protein</fullName>
    </recommendedName>
</protein>
<dbReference type="GO" id="GO:0004497">
    <property type="term" value="F:monooxygenase activity"/>
    <property type="evidence" value="ECO:0007669"/>
    <property type="project" value="UniProtKB-KW"/>
</dbReference>
<evidence type="ECO:0000256" key="3">
    <source>
        <dbReference type="ARBA" id="ARBA00022827"/>
    </source>
</evidence>
<evidence type="ECO:0000259" key="7">
    <source>
        <dbReference type="Pfam" id="PF01494"/>
    </source>
</evidence>
<keyword evidence="4" id="KW-0560">Oxidoreductase</keyword>
<dbReference type="Gene3D" id="3.50.50.60">
    <property type="entry name" value="FAD/NAD(P)-binding domain"/>
    <property type="match status" value="1"/>
</dbReference>
<dbReference type="InterPro" id="IPR050493">
    <property type="entry name" value="FAD-dep_Monooxygenase_BioMet"/>
</dbReference>
<dbReference type="SUPFAM" id="SSF54373">
    <property type="entry name" value="FAD-linked reductases, C-terminal domain"/>
    <property type="match status" value="1"/>
</dbReference>
<proteinExistence type="inferred from homology"/>
<evidence type="ECO:0000313" key="8">
    <source>
        <dbReference type="EMBL" id="OQE20498.1"/>
    </source>
</evidence>
<organism evidence="8 9">
    <name type="scientific">Penicillium steckii</name>
    <dbReference type="NCBI Taxonomy" id="303698"/>
    <lineage>
        <taxon>Eukaryota</taxon>
        <taxon>Fungi</taxon>
        <taxon>Dikarya</taxon>
        <taxon>Ascomycota</taxon>
        <taxon>Pezizomycotina</taxon>
        <taxon>Eurotiomycetes</taxon>
        <taxon>Eurotiomycetidae</taxon>
        <taxon>Eurotiales</taxon>
        <taxon>Aspergillaceae</taxon>
        <taxon>Penicillium</taxon>
    </lineage>
</organism>
<sequence>MIVFGSWCCQTFPKAVNIPSIWENQRLTSVFEIRALSLARDSTISFLDHLLSWNYLEPIIIMSTSEISSEPKPEPSGIRVIVVGAGFGGLTAAIECHRQGLEVEIYESFPELKVLGDIISFGPNAGRIFRRWSDGKVADRLKPLCINLEGHGFKIHKWTGELVHTQPAHTPDPDAPVFNGHRGELHSVVFNYAREELGIPIHLGQRVQEYFEDETRAGIVLENGRKIFGDIVIGADGVRSKARELVLGYVDKPKSSGYAVFRAWFPNTDMIQDPRTKHFCENGDTFNGWIGPDVHFLFSTIKNGEDCCWVLTHKDDADIEESWSLPGKLEDVYKVIEGWDPICKAIVEKTPSLVDWKLVYRDPLPRWVSDHGRIALLGDSAHPFLPTSAQGATQAMEDGVVLAVCLKRGGRSGVPASLRAYQEIRYERVRAVQKTGETTRDLWHKADWNEVAKNPASIQMPREDWIFRFDAERNAEETLSKTIPVN</sequence>
<evidence type="ECO:0000256" key="2">
    <source>
        <dbReference type="ARBA" id="ARBA00022630"/>
    </source>
</evidence>
<dbReference type="Pfam" id="PF00890">
    <property type="entry name" value="FAD_binding_2"/>
    <property type="match status" value="1"/>
</dbReference>
<gene>
    <name evidence="8" type="ORF">PENSTE_c013G06555</name>
</gene>
<evidence type="ECO:0000313" key="9">
    <source>
        <dbReference type="Proteomes" id="UP000191285"/>
    </source>
</evidence>
<name>A0A1V6T2C2_9EURO</name>
<dbReference type="Proteomes" id="UP000191285">
    <property type="component" value="Unassembled WGS sequence"/>
</dbReference>
<dbReference type="InterPro" id="IPR002938">
    <property type="entry name" value="FAD-bd"/>
</dbReference>
<dbReference type="InterPro" id="IPR003953">
    <property type="entry name" value="FAD-dep_OxRdtase_2_FAD-bd"/>
</dbReference>
<dbReference type="FunFam" id="3.50.50.60:FF:000331">
    <property type="entry name" value="FAD/NAD(P)-binding domain-containing protein"/>
    <property type="match status" value="1"/>
</dbReference>
<keyword evidence="2" id="KW-0285">Flavoprotein</keyword>
<dbReference type="AlphaFoldDB" id="A0A1V6T2C2"/>
<dbReference type="STRING" id="303698.A0A1V6T2C2"/>
<evidence type="ECO:0000256" key="5">
    <source>
        <dbReference type="ARBA" id="ARBA00023033"/>
    </source>
</evidence>
<keyword evidence="9" id="KW-1185">Reference proteome</keyword>
<dbReference type="Pfam" id="PF01494">
    <property type="entry name" value="FAD_binding_3"/>
    <property type="match status" value="1"/>
</dbReference>
<comment type="caution">
    <text evidence="8">The sequence shown here is derived from an EMBL/GenBank/DDBJ whole genome shotgun (WGS) entry which is preliminary data.</text>
</comment>
<dbReference type="PANTHER" id="PTHR13789">
    <property type="entry name" value="MONOOXYGENASE"/>
    <property type="match status" value="1"/>
</dbReference>
<keyword evidence="3" id="KW-0274">FAD</keyword>
<dbReference type="InterPro" id="IPR036188">
    <property type="entry name" value="FAD/NAD-bd_sf"/>
</dbReference>
<dbReference type="EMBL" id="MLKD01000013">
    <property type="protein sequence ID" value="OQE20498.1"/>
    <property type="molecule type" value="Genomic_DNA"/>
</dbReference>
<dbReference type="PRINTS" id="PR00420">
    <property type="entry name" value="RNGMNOXGNASE"/>
</dbReference>
<dbReference type="SUPFAM" id="SSF51905">
    <property type="entry name" value="FAD/NAD(P)-binding domain"/>
    <property type="match status" value="1"/>
</dbReference>
<feature type="domain" description="FAD-dependent oxidoreductase 2 FAD-binding" evidence="6">
    <location>
        <begin position="80"/>
        <end position="107"/>
    </location>
</feature>
<feature type="domain" description="FAD-binding" evidence="7">
    <location>
        <begin position="193"/>
        <end position="432"/>
    </location>
</feature>
<evidence type="ECO:0000256" key="1">
    <source>
        <dbReference type="ARBA" id="ARBA00007992"/>
    </source>
</evidence>
<evidence type="ECO:0008006" key="10">
    <source>
        <dbReference type="Google" id="ProtNLM"/>
    </source>
</evidence>